<name>A0A8J8YR19_ORYSJ</name>
<reference evidence="2" key="1">
    <citation type="journal article" date="2005" name="PLoS Biol.">
        <title>The genomes of Oryza sativa: a history of duplications.</title>
        <authorList>
            <person name="Yu J."/>
            <person name="Wang J."/>
            <person name="Lin W."/>
            <person name="Li S."/>
            <person name="Li H."/>
            <person name="Zhou J."/>
            <person name="Ni P."/>
            <person name="Dong W."/>
            <person name="Hu S."/>
            <person name="Zeng C."/>
            <person name="Zhang J."/>
            <person name="Zhang Y."/>
            <person name="Li R."/>
            <person name="Xu Z."/>
            <person name="Li S."/>
            <person name="Li X."/>
            <person name="Zheng H."/>
            <person name="Cong L."/>
            <person name="Lin L."/>
            <person name="Yin J."/>
            <person name="Geng J."/>
            <person name="Li G."/>
            <person name="Shi J."/>
            <person name="Liu J."/>
            <person name="Lv H."/>
            <person name="Li J."/>
            <person name="Wang J."/>
            <person name="Deng Y."/>
            <person name="Ran L."/>
            <person name="Shi X."/>
            <person name="Wang X."/>
            <person name="Wu Q."/>
            <person name="Li C."/>
            <person name="Ren X."/>
            <person name="Wang J."/>
            <person name="Wang X."/>
            <person name="Li D."/>
            <person name="Liu D."/>
            <person name="Zhang X."/>
            <person name="Ji Z."/>
            <person name="Zhao W."/>
            <person name="Sun Y."/>
            <person name="Zhang Z."/>
            <person name="Bao J."/>
            <person name="Han Y."/>
            <person name="Dong L."/>
            <person name="Ji J."/>
            <person name="Chen P."/>
            <person name="Wu S."/>
            <person name="Liu J."/>
            <person name="Xiao Y."/>
            <person name="Bu D."/>
            <person name="Tan J."/>
            <person name="Yang L."/>
            <person name="Ye C."/>
            <person name="Zhang J."/>
            <person name="Xu J."/>
            <person name="Zhou Y."/>
            <person name="Yu Y."/>
            <person name="Zhang B."/>
            <person name="Zhuang S."/>
            <person name="Wei H."/>
            <person name="Liu B."/>
            <person name="Lei M."/>
            <person name="Yu H."/>
            <person name="Li Y."/>
            <person name="Xu H."/>
            <person name="Wei S."/>
            <person name="He X."/>
            <person name="Fang L."/>
            <person name="Zhang Z."/>
            <person name="Zhang Y."/>
            <person name="Huang X."/>
            <person name="Su Z."/>
            <person name="Tong W."/>
            <person name="Li J."/>
            <person name="Tong Z."/>
            <person name="Li S."/>
            <person name="Ye J."/>
            <person name="Wang L."/>
            <person name="Fang L."/>
            <person name="Lei T."/>
            <person name="Chen C."/>
            <person name="Chen H."/>
            <person name="Xu Z."/>
            <person name="Li H."/>
            <person name="Huang H."/>
            <person name="Zhang F."/>
            <person name="Xu H."/>
            <person name="Li N."/>
            <person name="Zhao C."/>
            <person name="Li S."/>
            <person name="Dong L."/>
            <person name="Huang Y."/>
            <person name="Li L."/>
            <person name="Xi Y."/>
            <person name="Qi Q."/>
            <person name="Li W."/>
            <person name="Zhang B."/>
            <person name="Hu W."/>
            <person name="Zhang Y."/>
            <person name="Tian X."/>
            <person name="Jiao Y."/>
            <person name="Liang X."/>
            <person name="Jin J."/>
            <person name="Gao L."/>
            <person name="Zheng W."/>
            <person name="Hao B."/>
            <person name="Liu S."/>
            <person name="Wang W."/>
            <person name="Yuan L."/>
            <person name="Cao M."/>
            <person name="McDermott J."/>
            <person name="Samudrala R."/>
            <person name="Wang J."/>
            <person name="Wong G.K."/>
            <person name="Yang H."/>
        </authorList>
    </citation>
    <scope>NUCLEOTIDE SEQUENCE [LARGE SCALE GENOMIC DNA]</scope>
</reference>
<dbReference type="OMA" id="STVERRW"/>
<sequence length="191" mass="20733">MRARRGRVGAETAATGEAQRHARRGGVAASSEWRTGGVAESRTAAGRPARERRELATVAGSPRGAEAMRGTASRVRDGAACTHGRRVLVEAWRRHRFLSRTSSGVVEVVGEQGQGGMVERGKASTVERRWQIREGTRRSRYGESSQAAAAASMRTLVGIPRSWWNAMEKTNGWMEADNGSSGSYRHATVKQ</sequence>
<feature type="region of interest" description="Disordered" evidence="1">
    <location>
        <begin position="1"/>
        <end position="53"/>
    </location>
</feature>
<evidence type="ECO:0000256" key="1">
    <source>
        <dbReference type="SAM" id="MobiDB-lite"/>
    </source>
</evidence>
<organism evidence="2">
    <name type="scientific">Oryza sativa subsp. japonica</name>
    <name type="common">Rice</name>
    <dbReference type="NCBI Taxonomy" id="39947"/>
    <lineage>
        <taxon>Eukaryota</taxon>
        <taxon>Viridiplantae</taxon>
        <taxon>Streptophyta</taxon>
        <taxon>Embryophyta</taxon>
        <taxon>Tracheophyta</taxon>
        <taxon>Spermatophyta</taxon>
        <taxon>Magnoliopsida</taxon>
        <taxon>Liliopsida</taxon>
        <taxon>Poales</taxon>
        <taxon>Poaceae</taxon>
        <taxon>BOP clade</taxon>
        <taxon>Oryzoideae</taxon>
        <taxon>Oryzeae</taxon>
        <taxon>Oryzinae</taxon>
        <taxon>Oryza</taxon>
        <taxon>Oryza sativa</taxon>
    </lineage>
</organism>
<reference evidence="2" key="2">
    <citation type="submission" date="2008-12" db="EMBL/GenBank/DDBJ databases">
        <title>Improved gene annotation of the rice (Oryza sativa) genomes.</title>
        <authorList>
            <person name="Wang J."/>
            <person name="Li R."/>
            <person name="Fan W."/>
            <person name="Huang Q."/>
            <person name="Zhang J."/>
            <person name="Zhou Y."/>
            <person name="Hu Y."/>
            <person name="Zi S."/>
            <person name="Li J."/>
            <person name="Ni P."/>
            <person name="Zheng H."/>
            <person name="Zhang Y."/>
            <person name="Zhao M."/>
            <person name="Hao Q."/>
            <person name="McDermott J."/>
            <person name="Samudrala R."/>
            <person name="Kristiansen K."/>
            <person name="Wong G.K.-S."/>
        </authorList>
    </citation>
    <scope>NUCLEOTIDE SEQUENCE</scope>
</reference>
<dbReference type="EMBL" id="CM000139">
    <property type="protein sequence ID" value="EEE57757.1"/>
    <property type="molecule type" value="Genomic_DNA"/>
</dbReference>
<gene>
    <name evidence="2" type="ORF">OsJ_08280</name>
</gene>
<dbReference type="AlphaFoldDB" id="A0A8J8YR19"/>
<dbReference type="Gramene" id="Os02t0733166-00">
    <property type="protein sequence ID" value="Os02t0733166-00"/>
    <property type="gene ID" value="Os02g0733166"/>
</dbReference>
<proteinExistence type="predicted"/>
<dbReference type="Proteomes" id="UP000007752">
    <property type="component" value="Chromosome 2"/>
</dbReference>
<protein>
    <submittedName>
        <fullName evidence="2">Uncharacterized protein</fullName>
    </submittedName>
</protein>
<evidence type="ECO:0000313" key="2">
    <source>
        <dbReference type="EMBL" id="EEE57757.1"/>
    </source>
</evidence>
<dbReference type="HOGENOM" id="CLU_1423660_0_0_1"/>
<accession>A0A8J8YR19</accession>